<dbReference type="InterPro" id="IPR005225">
    <property type="entry name" value="Small_GTP-bd"/>
</dbReference>
<dbReference type="InterPro" id="IPR050209">
    <property type="entry name" value="Rab_GTPases_membrane_traffic"/>
</dbReference>
<dbReference type="EMBL" id="MN739760">
    <property type="protein sequence ID" value="QHT25230.1"/>
    <property type="molecule type" value="Genomic_DNA"/>
</dbReference>
<dbReference type="PRINTS" id="PR00449">
    <property type="entry name" value="RASTRNSFRMNG"/>
</dbReference>
<protein>
    <recommendedName>
        <fullName evidence="3">GTP-binding protein</fullName>
    </recommendedName>
</protein>
<dbReference type="PANTHER" id="PTHR47979">
    <property type="entry name" value="DRAB11-RELATED"/>
    <property type="match status" value="1"/>
</dbReference>
<organism evidence="2">
    <name type="scientific">viral metagenome</name>
    <dbReference type="NCBI Taxonomy" id="1070528"/>
    <lineage>
        <taxon>unclassified sequences</taxon>
        <taxon>metagenomes</taxon>
        <taxon>organismal metagenomes</taxon>
    </lineage>
</organism>
<reference evidence="2" key="1">
    <citation type="journal article" date="2020" name="Nature">
        <title>Giant virus diversity and host interactions through global metagenomics.</title>
        <authorList>
            <person name="Schulz F."/>
            <person name="Roux S."/>
            <person name="Paez-Espino D."/>
            <person name="Jungbluth S."/>
            <person name="Walsh D.A."/>
            <person name="Denef V.J."/>
            <person name="McMahon K.D."/>
            <person name="Konstantinidis K.T."/>
            <person name="Eloe-Fadrosh E.A."/>
            <person name="Kyrpides N.C."/>
            <person name="Woyke T."/>
        </authorList>
    </citation>
    <scope>NUCLEOTIDE SEQUENCE</scope>
    <source>
        <strain evidence="2">GVMAG-M-3300023179-150</strain>
    </source>
</reference>
<dbReference type="InterPro" id="IPR027417">
    <property type="entry name" value="P-loop_NTPase"/>
</dbReference>
<accession>A0A6C0E9H3</accession>
<dbReference type="SMART" id="SM00174">
    <property type="entry name" value="RHO"/>
    <property type="match status" value="1"/>
</dbReference>
<dbReference type="FunFam" id="3.40.50.300:FF:001447">
    <property type="entry name" value="Ras-related protein Rab-1B"/>
    <property type="match status" value="1"/>
</dbReference>
<dbReference type="PROSITE" id="PS51419">
    <property type="entry name" value="RAB"/>
    <property type="match status" value="1"/>
</dbReference>
<dbReference type="SUPFAM" id="SSF52540">
    <property type="entry name" value="P-loop containing nucleoside triphosphate hydrolases"/>
    <property type="match status" value="1"/>
</dbReference>
<proteinExistence type="inferred from homology"/>
<evidence type="ECO:0000256" key="1">
    <source>
        <dbReference type="ARBA" id="ARBA00006270"/>
    </source>
</evidence>
<dbReference type="GO" id="GO:0005525">
    <property type="term" value="F:GTP binding"/>
    <property type="evidence" value="ECO:0007669"/>
    <property type="project" value="InterPro"/>
</dbReference>
<dbReference type="SMART" id="SM00173">
    <property type="entry name" value="RAS"/>
    <property type="match status" value="1"/>
</dbReference>
<dbReference type="Gene3D" id="3.40.50.300">
    <property type="entry name" value="P-loop containing nucleotide triphosphate hydrolases"/>
    <property type="match status" value="1"/>
</dbReference>
<dbReference type="CDD" id="cd00154">
    <property type="entry name" value="Rab"/>
    <property type="match status" value="1"/>
</dbReference>
<name>A0A6C0E9H3_9ZZZZ</name>
<dbReference type="SMART" id="SM00175">
    <property type="entry name" value="RAB"/>
    <property type="match status" value="1"/>
</dbReference>
<dbReference type="NCBIfam" id="TIGR00231">
    <property type="entry name" value="small_GTP"/>
    <property type="match status" value="1"/>
</dbReference>
<sequence>MLDRLKISVVGFTGVGKTSILQRFIYDSSFVSTPTLGVDYFTYDYKYNGQYTSLHNGLIKFSIWDLAGREEFRKITRPYLSSSQGLILVFDLNNPESFTKLDEWLTDAKIYFSFKNEKNNNLTGMLLGNKKDLNPLVSSDKAQEWAQKNGFKYFEVSTKTNTSTVRTAINDFFHTMVDVYHDQIKREPAINLVNSDTNSNNNNFKYKDCIIL</sequence>
<dbReference type="PROSITE" id="PS51421">
    <property type="entry name" value="RAS"/>
    <property type="match status" value="1"/>
</dbReference>
<evidence type="ECO:0000313" key="2">
    <source>
        <dbReference type="EMBL" id="QHT25230.1"/>
    </source>
</evidence>
<dbReference type="GO" id="GO:0003924">
    <property type="term" value="F:GTPase activity"/>
    <property type="evidence" value="ECO:0007669"/>
    <property type="project" value="InterPro"/>
</dbReference>
<comment type="similarity">
    <text evidence="1">Belongs to the small GTPase superfamily. Rab family.</text>
</comment>
<dbReference type="InterPro" id="IPR001806">
    <property type="entry name" value="Small_GTPase"/>
</dbReference>
<dbReference type="Pfam" id="PF00071">
    <property type="entry name" value="Ras"/>
    <property type="match status" value="1"/>
</dbReference>
<evidence type="ECO:0008006" key="3">
    <source>
        <dbReference type="Google" id="ProtNLM"/>
    </source>
</evidence>
<dbReference type="AlphaFoldDB" id="A0A6C0E9H3"/>